<dbReference type="STRING" id="6689.A0A3R7MPN0"/>
<keyword evidence="2" id="KW-1185">Reference proteome</keyword>
<dbReference type="GO" id="GO:0006412">
    <property type="term" value="P:translation"/>
    <property type="evidence" value="ECO:0007669"/>
    <property type="project" value="InterPro"/>
</dbReference>
<dbReference type="GO" id="GO:0005840">
    <property type="term" value="C:ribosome"/>
    <property type="evidence" value="ECO:0007669"/>
    <property type="project" value="UniProtKB-KW"/>
</dbReference>
<dbReference type="Proteomes" id="UP000283509">
    <property type="component" value="Unassembled WGS sequence"/>
</dbReference>
<dbReference type="SUPFAM" id="SSF54686">
    <property type="entry name" value="Ribosomal protein L16p/L10e"/>
    <property type="match status" value="1"/>
</dbReference>
<evidence type="ECO:0000313" key="1">
    <source>
        <dbReference type="EMBL" id="ROT82574.1"/>
    </source>
</evidence>
<evidence type="ECO:0000313" key="2">
    <source>
        <dbReference type="Proteomes" id="UP000283509"/>
    </source>
</evidence>
<name>A0A3R7MPN0_PENVA</name>
<proteinExistence type="predicted"/>
<gene>
    <name evidence="1" type="ORF">C7M84_024275</name>
</gene>
<comment type="caution">
    <text evidence="1">The sequence shown here is derived from an EMBL/GenBank/DDBJ whole genome shotgun (WGS) entry which is preliminary data.</text>
</comment>
<dbReference type="AlphaFoldDB" id="A0A3R7MPN0"/>
<protein>
    <submittedName>
        <fullName evidence="1">Putative 39S ribosomal protein L16, mitochondrial</fullName>
    </submittedName>
</protein>
<sequence>MSFSLLSRHLHRSVSQCWQRVPAAAALPWIQKAGFKNFPAPPDYDDIEIPKERQKLRFFERVPQFPAGIRAPKMTKRLDLIRGEEEVHNNFIYNQYGIVARRGGMLRWGHLEMIRREGDHRGWREVFAEGGIPNNEHDCRKITLPS</sequence>
<organism evidence="1 2">
    <name type="scientific">Penaeus vannamei</name>
    <name type="common">Whiteleg shrimp</name>
    <name type="synonym">Litopenaeus vannamei</name>
    <dbReference type="NCBI Taxonomy" id="6689"/>
    <lineage>
        <taxon>Eukaryota</taxon>
        <taxon>Metazoa</taxon>
        <taxon>Ecdysozoa</taxon>
        <taxon>Arthropoda</taxon>
        <taxon>Crustacea</taxon>
        <taxon>Multicrustacea</taxon>
        <taxon>Malacostraca</taxon>
        <taxon>Eumalacostraca</taxon>
        <taxon>Eucarida</taxon>
        <taxon>Decapoda</taxon>
        <taxon>Dendrobranchiata</taxon>
        <taxon>Penaeoidea</taxon>
        <taxon>Penaeidae</taxon>
        <taxon>Penaeus</taxon>
    </lineage>
</organism>
<accession>A0A3R7MPN0</accession>
<dbReference type="EMBL" id="QCYY01000803">
    <property type="protein sequence ID" value="ROT82574.1"/>
    <property type="molecule type" value="Genomic_DNA"/>
</dbReference>
<dbReference type="InterPro" id="IPR036920">
    <property type="entry name" value="Ribosomal_uL16_sf"/>
</dbReference>
<keyword evidence="1" id="KW-0687">Ribonucleoprotein</keyword>
<reference evidence="1 2" key="2">
    <citation type="submission" date="2019-01" db="EMBL/GenBank/DDBJ databases">
        <title>The decoding of complex shrimp genome reveals the adaptation for benthos swimmer, frequently molting mechanism and breeding impact on genome.</title>
        <authorList>
            <person name="Sun Y."/>
            <person name="Gao Y."/>
            <person name="Yu Y."/>
        </authorList>
    </citation>
    <scope>NUCLEOTIDE SEQUENCE [LARGE SCALE GENOMIC DNA]</scope>
    <source>
        <tissue evidence="1">Muscle</tissue>
    </source>
</reference>
<dbReference type="OrthoDB" id="1476984at2759"/>
<keyword evidence="1" id="KW-0689">Ribosomal protein</keyword>
<dbReference type="GO" id="GO:0003735">
    <property type="term" value="F:structural constituent of ribosome"/>
    <property type="evidence" value="ECO:0007669"/>
    <property type="project" value="InterPro"/>
</dbReference>
<reference evidence="1 2" key="1">
    <citation type="submission" date="2018-04" db="EMBL/GenBank/DDBJ databases">
        <authorList>
            <person name="Zhang X."/>
            <person name="Yuan J."/>
            <person name="Li F."/>
            <person name="Xiang J."/>
        </authorList>
    </citation>
    <scope>NUCLEOTIDE SEQUENCE [LARGE SCALE GENOMIC DNA]</scope>
    <source>
        <tissue evidence="1">Muscle</tissue>
    </source>
</reference>